<feature type="compositionally biased region" description="Gly residues" evidence="3">
    <location>
        <begin position="386"/>
        <end position="399"/>
    </location>
</feature>
<gene>
    <name evidence="5" type="ORF">PAT3040_04974</name>
</gene>
<dbReference type="AlphaFoldDB" id="A0A2R5F1X6"/>
<keyword evidence="2" id="KW-0175">Coiled coil</keyword>
<dbReference type="Gene3D" id="2.40.30.170">
    <property type="match status" value="1"/>
</dbReference>
<dbReference type="Pfam" id="PF25973">
    <property type="entry name" value="BSH_CzcB"/>
    <property type="match status" value="1"/>
</dbReference>
<comment type="similarity">
    <text evidence="1">Belongs to the membrane fusion protein (MFP) (TC 8.A.1) family.</text>
</comment>
<comment type="caution">
    <text evidence="5">The sequence shown here is derived from an EMBL/GenBank/DDBJ whole genome shotgun (WGS) entry which is preliminary data.</text>
</comment>
<dbReference type="InterPro" id="IPR058647">
    <property type="entry name" value="BSH_CzcB-like"/>
</dbReference>
<dbReference type="SUPFAM" id="SSF111369">
    <property type="entry name" value="HlyD-like secretion proteins"/>
    <property type="match status" value="1"/>
</dbReference>
<feature type="region of interest" description="Disordered" evidence="3">
    <location>
        <begin position="313"/>
        <end position="363"/>
    </location>
</feature>
<evidence type="ECO:0000259" key="4">
    <source>
        <dbReference type="Pfam" id="PF25973"/>
    </source>
</evidence>
<sequence length="601" mass="59935">MDMKKWMIGVGVVLVVAAAGSGGYYYWDAQRPLAAAAEATSVSARATRGDIVLKVSGSGSVAAETKESVKAGLNGTIEELGFKVGDHVTAGQVLAVFEKEDVSGQIDQKVLSIKKQQLQLEQYEKQYKETAVAEEADPASLASIQLNIEVLKLEMAAGEKELAELREQQAERLEVTAAIDGVVTVSEVAVGDTVQANTILADIVDYNALTFNVQVDELDMPQITVGQSAEIHLTAFPDKTFEGEILELAKEGSVSGGVAAYEVAIALKEVEGVLAGMSGQADMIIDSRENVVVVPVDAVVELMGRTYVRVPAEGASDASSPETGQPPAMPGGERTGGERWGDAAGAGAGEGAAGSGGESWSGAAGVGAAEGAVGLGGESWSGAAGVGAGEGAVGPGGGRRSAVQGGADGEAVPERRAAGAGGAMGAIPAMPADRQIPQRPSSGPGRAEGEVPMPSGQARSQETTLASSAPGDADGQSAPAQAPGAQAPGVGGQTAPDLAGDDRISAMAERIGLGGQLKEVTVGLSDETYVEIVSGLSEGDTVLVPLPQGTVGTAPSSAGTEMMFPGGMGGSFGNFGGGGFGGGGQGSGGMRGGMPQGGGAR</sequence>
<feature type="region of interest" description="Disordered" evidence="3">
    <location>
        <begin position="386"/>
        <end position="499"/>
    </location>
</feature>
<dbReference type="GO" id="GO:1990281">
    <property type="term" value="C:efflux pump complex"/>
    <property type="evidence" value="ECO:0007669"/>
    <property type="project" value="TreeGrafter"/>
</dbReference>
<proteinExistence type="inferred from homology"/>
<dbReference type="PANTHER" id="PTHR30469:SF33">
    <property type="entry name" value="SLR1207 PROTEIN"/>
    <property type="match status" value="1"/>
</dbReference>
<feature type="region of interest" description="Disordered" evidence="3">
    <location>
        <begin position="581"/>
        <end position="601"/>
    </location>
</feature>
<organism evidence="5 6">
    <name type="scientific">Paenibacillus agaridevorans</name>
    <dbReference type="NCBI Taxonomy" id="171404"/>
    <lineage>
        <taxon>Bacteria</taxon>
        <taxon>Bacillati</taxon>
        <taxon>Bacillota</taxon>
        <taxon>Bacilli</taxon>
        <taxon>Bacillales</taxon>
        <taxon>Paenibacillaceae</taxon>
        <taxon>Paenibacillus</taxon>
    </lineage>
</organism>
<dbReference type="NCBIfam" id="TIGR01730">
    <property type="entry name" value="RND_mfp"/>
    <property type="match status" value="1"/>
</dbReference>
<evidence type="ECO:0000256" key="1">
    <source>
        <dbReference type="ARBA" id="ARBA00009477"/>
    </source>
</evidence>
<dbReference type="EMBL" id="BDQX01000292">
    <property type="protein sequence ID" value="GBG10253.1"/>
    <property type="molecule type" value="Genomic_DNA"/>
</dbReference>
<dbReference type="Gene3D" id="2.40.50.100">
    <property type="match status" value="1"/>
</dbReference>
<dbReference type="Proteomes" id="UP000245202">
    <property type="component" value="Unassembled WGS sequence"/>
</dbReference>
<evidence type="ECO:0000256" key="2">
    <source>
        <dbReference type="SAM" id="Coils"/>
    </source>
</evidence>
<feature type="compositionally biased region" description="Gly residues" evidence="3">
    <location>
        <begin position="344"/>
        <end position="359"/>
    </location>
</feature>
<name>A0A2R5F1X6_9BACL</name>
<dbReference type="PANTHER" id="PTHR30469">
    <property type="entry name" value="MULTIDRUG RESISTANCE PROTEIN MDTA"/>
    <property type="match status" value="1"/>
</dbReference>
<evidence type="ECO:0000313" key="6">
    <source>
        <dbReference type="Proteomes" id="UP000245202"/>
    </source>
</evidence>
<feature type="domain" description="CzcB-like barrel-sandwich hybrid" evidence="4">
    <location>
        <begin position="68"/>
        <end position="205"/>
    </location>
</feature>
<accession>A0A2R5F1X6</accession>
<dbReference type="InterPro" id="IPR006143">
    <property type="entry name" value="RND_pump_MFP"/>
</dbReference>
<feature type="coiled-coil region" evidence="2">
    <location>
        <begin position="106"/>
        <end position="168"/>
    </location>
</feature>
<reference evidence="5 6" key="1">
    <citation type="submission" date="2017-08" db="EMBL/GenBank/DDBJ databases">
        <title>Substantial Increase in Enzyme Production by Combined Drug-Resistance Mutations in Paenibacillus agaridevorans.</title>
        <authorList>
            <person name="Tanaka Y."/>
            <person name="Funane K."/>
            <person name="Hosaka T."/>
            <person name="Shiwa Y."/>
            <person name="Fujita N."/>
            <person name="Miyazaki T."/>
            <person name="Yoshikawa H."/>
            <person name="Murakami K."/>
            <person name="Kasahara K."/>
            <person name="Inaoka T."/>
            <person name="Hiraga Y."/>
            <person name="Ochi K."/>
        </authorList>
    </citation>
    <scope>NUCLEOTIDE SEQUENCE [LARGE SCALE GENOMIC DNA]</scope>
    <source>
        <strain evidence="5 6">T-3040</strain>
    </source>
</reference>
<feature type="compositionally biased region" description="Polar residues" evidence="3">
    <location>
        <begin position="457"/>
        <end position="467"/>
    </location>
</feature>
<protein>
    <recommendedName>
        <fullName evidence="4">CzcB-like barrel-sandwich hybrid domain-containing protein</fullName>
    </recommendedName>
</protein>
<keyword evidence="6" id="KW-1185">Reference proteome</keyword>
<evidence type="ECO:0000256" key="3">
    <source>
        <dbReference type="SAM" id="MobiDB-lite"/>
    </source>
</evidence>
<evidence type="ECO:0000313" key="5">
    <source>
        <dbReference type="EMBL" id="GBG10253.1"/>
    </source>
</evidence>
<dbReference type="Gene3D" id="2.40.420.20">
    <property type="match status" value="1"/>
</dbReference>
<feature type="compositionally biased region" description="Low complexity" evidence="3">
    <location>
        <begin position="471"/>
        <end position="496"/>
    </location>
</feature>
<dbReference type="GO" id="GO:0015562">
    <property type="term" value="F:efflux transmembrane transporter activity"/>
    <property type="evidence" value="ECO:0007669"/>
    <property type="project" value="TreeGrafter"/>
</dbReference>